<keyword evidence="1" id="KW-0472">Membrane</keyword>
<gene>
    <name evidence="3" type="ORF">GCM10022271_20510</name>
</gene>
<evidence type="ECO:0000259" key="2">
    <source>
        <dbReference type="Pfam" id="PF00924"/>
    </source>
</evidence>
<dbReference type="Proteomes" id="UP001501456">
    <property type="component" value="Unassembled WGS sequence"/>
</dbReference>
<comment type="caution">
    <text evidence="3">The sequence shown here is derived from an EMBL/GenBank/DDBJ whole genome shotgun (WGS) entry which is preliminary data.</text>
</comment>
<keyword evidence="4" id="KW-1185">Reference proteome</keyword>
<feature type="transmembrane region" description="Helical" evidence="1">
    <location>
        <begin position="81"/>
        <end position="105"/>
    </location>
</feature>
<protein>
    <recommendedName>
        <fullName evidence="2">Mechanosensitive ion channel MscS domain-containing protein</fullName>
    </recommendedName>
</protein>
<dbReference type="InterPro" id="IPR011014">
    <property type="entry name" value="MscS_channel_TM-2"/>
</dbReference>
<dbReference type="Pfam" id="PF05552">
    <property type="entry name" value="MS_channel_1st_1"/>
    <property type="match status" value="2"/>
</dbReference>
<accession>A0ABP7H7Y6</accession>
<evidence type="ECO:0000313" key="3">
    <source>
        <dbReference type="EMBL" id="GAA3787813.1"/>
    </source>
</evidence>
<sequence length="275" mass="30568">MSKITEWKDMMLGSFESIWHEIVSIVPKLLGAFTILLLGWLLSKIIVKIIKKALKVVKADKLDDKLNGVNFFGDKKITFNIINIIAGFVKWGLFLVFLILATQVLELTIISAEISNLLHYLPQLFSALILLLIGLYIASFVKNTLYSFFKELELSGGRIISNLVFLILFVFIAVTALNQAGINTEIITNNITLILGALLLALALALGLGAKDVVDSLLKAYYTRRVFMLGQVISFKDVKGEIVEVNEISITLKTENGTLIVPVKEIVDNQVEIQN</sequence>
<dbReference type="PANTHER" id="PTHR30221:SF1">
    <property type="entry name" value="SMALL-CONDUCTANCE MECHANOSENSITIVE CHANNEL"/>
    <property type="match status" value="1"/>
</dbReference>
<dbReference type="PANTHER" id="PTHR30221">
    <property type="entry name" value="SMALL-CONDUCTANCE MECHANOSENSITIVE CHANNEL"/>
    <property type="match status" value="1"/>
</dbReference>
<dbReference type="EMBL" id="BAABBI010000002">
    <property type="protein sequence ID" value="GAA3787813.1"/>
    <property type="molecule type" value="Genomic_DNA"/>
</dbReference>
<feature type="transmembrane region" description="Helical" evidence="1">
    <location>
        <begin position="159"/>
        <end position="180"/>
    </location>
</feature>
<feature type="domain" description="Mechanosensitive ion channel MscS" evidence="2">
    <location>
        <begin position="224"/>
        <end position="272"/>
    </location>
</feature>
<feature type="transmembrane region" description="Helical" evidence="1">
    <location>
        <begin position="18"/>
        <end position="42"/>
    </location>
</feature>
<dbReference type="InterPro" id="IPR045275">
    <property type="entry name" value="MscS_archaea/bacteria_type"/>
</dbReference>
<keyword evidence="1" id="KW-0812">Transmembrane</keyword>
<reference evidence="4" key="1">
    <citation type="journal article" date="2019" name="Int. J. Syst. Evol. Microbiol.">
        <title>The Global Catalogue of Microorganisms (GCM) 10K type strain sequencing project: providing services to taxonomists for standard genome sequencing and annotation.</title>
        <authorList>
            <consortium name="The Broad Institute Genomics Platform"/>
            <consortium name="The Broad Institute Genome Sequencing Center for Infectious Disease"/>
            <person name="Wu L."/>
            <person name="Ma J."/>
        </authorList>
    </citation>
    <scope>NUCLEOTIDE SEQUENCE [LARGE SCALE GENOMIC DNA]</scope>
    <source>
        <strain evidence="4">JCM 17525</strain>
    </source>
</reference>
<feature type="transmembrane region" description="Helical" evidence="1">
    <location>
        <begin position="117"/>
        <end position="138"/>
    </location>
</feature>
<feature type="transmembrane region" description="Helical" evidence="1">
    <location>
        <begin position="186"/>
        <end position="209"/>
    </location>
</feature>
<keyword evidence="1" id="KW-1133">Transmembrane helix</keyword>
<evidence type="ECO:0000313" key="4">
    <source>
        <dbReference type="Proteomes" id="UP001501456"/>
    </source>
</evidence>
<evidence type="ECO:0000256" key="1">
    <source>
        <dbReference type="SAM" id="Phobius"/>
    </source>
</evidence>
<dbReference type="Gene3D" id="1.10.287.1260">
    <property type="match status" value="1"/>
</dbReference>
<dbReference type="RefSeq" id="WP_344730197.1">
    <property type="nucleotide sequence ID" value="NZ_BAABBI010000002.1"/>
</dbReference>
<proteinExistence type="predicted"/>
<dbReference type="Pfam" id="PF00924">
    <property type="entry name" value="MS_channel_2nd"/>
    <property type="match status" value="1"/>
</dbReference>
<dbReference type="InterPro" id="IPR008910">
    <property type="entry name" value="MSC_TM_helix"/>
</dbReference>
<dbReference type="InterPro" id="IPR006685">
    <property type="entry name" value="MscS_channel_2nd"/>
</dbReference>
<name>A0ABP7H7Y6_9FLAO</name>
<dbReference type="SUPFAM" id="SSF82861">
    <property type="entry name" value="Mechanosensitive channel protein MscS (YggB), transmembrane region"/>
    <property type="match status" value="1"/>
</dbReference>
<organism evidence="3 4">
    <name type="scientific">Corallibacter vietnamensis</name>
    <dbReference type="NCBI Taxonomy" id="904130"/>
    <lineage>
        <taxon>Bacteria</taxon>
        <taxon>Pseudomonadati</taxon>
        <taxon>Bacteroidota</taxon>
        <taxon>Flavobacteriia</taxon>
        <taxon>Flavobacteriales</taxon>
        <taxon>Flavobacteriaceae</taxon>
        <taxon>Corallibacter</taxon>
    </lineage>
</organism>